<protein>
    <submittedName>
        <fullName evidence="1">Uncharacterized protein</fullName>
    </submittedName>
</protein>
<name>A0A9J6QQN7_9FIRM</name>
<proteinExistence type="predicted"/>
<dbReference type="AlphaFoldDB" id="A0A9J6QQN7"/>
<dbReference type="RefSeq" id="WP_269478596.1">
    <property type="nucleotide sequence ID" value="NZ_JAOSHN010000006.1"/>
</dbReference>
<keyword evidence="2" id="KW-1185">Reference proteome</keyword>
<evidence type="ECO:0000313" key="1">
    <source>
        <dbReference type="EMBL" id="MCU7379545.1"/>
    </source>
</evidence>
<reference evidence="1" key="1">
    <citation type="submission" date="2022-09" db="EMBL/GenBank/DDBJ databases">
        <title>Culturomic study of gut microbiota in children with autism spectrum disorder.</title>
        <authorList>
            <person name="Efimov B.A."/>
            <person name="Chaplin A.V."/>
            <person name="Sokolova S.R."/>
            <person name="Pikina A.P."/>
            <person name="Korzhanova M."/>
            <person name="Belova V."/>
            <person name="Korostin D."/>
        </authorList>
    </citation>
    <scope>NUCLEOTIDE SEQUENCE</scope>
    <source>
        <strain evidence="1">ASD5510</strain>
    </source>
</reference>
<comment type="caution">
    <text evidence="1">The sequence shown here is derived from an EMBL/GenBank/DDBJ whole genome shotgun (WGS) entry which is preliminary data.</text>
</comment>
<dbReference type="Proteomes" id="UP001065549">
    <property type="component" value="Unassembled WGS sequence"/>
</dbReference>
<sequence>MEFPAFTKAIMEAHEEPKHYHFSNEINMINRIVLGVSAAKFKEQNGIDKKVHSIRPYLELEQITMIEELQRIDIGLIVAGIEYEERKQVLQAVCQKRLLALAG</sequence>
<gene>
    <name evidence="1" type="ORF">OBO34_14455</name>
</gene>
<organism evidence="1 2">
    <name type="scientific">Hominibacterium faecale</name>
    <dbReference type="NCBI Taxonomy" id="2839743"/>
    <lineage>
        <taxon>Bacteria</taxon>
        <taxon>Bacillati</taxon>
        <taxon>Bacillota</taxon>
        <taxon>Clostridia</taxon>
        <taxon>Peptostreptococcales</taxon>
        <taxon>Anaerovoracaceae</taxon>
        <taxon>Hominibacterium</taxon>
    </lineage>
</organism>
<accession>A0A9J6QQN7</accession>
<evidence type="ECO:0000313" key="2">
    <source>
        <dbReference type="Proteomes" id="UP001065549"/>
    </source>
</evidence>
<dbReference type="EMBL" id="JAOSHN010000006">
    <property type="protein sequence ID" value="MCU7379545.1"/>
    <property type="molecule type" value="Genomic_DNA"/>
</dbReference>